<dbReference type="Proteomes" id="UP000818624">
    <property type="component" value="Chromosome 2"/>
</dbReference>
<proteinExistence type="inferred from homology"/>
<dbReference type="InterPro" id="IPR006931">
    <property type="entry name" value="Calcipressin"/>
</dbReference>
<dbReference type="EMBL" id="CP046235">
    <property type="protein sequence ID" value="WFD47597.1"/>
    <property type="molecule type" value="Genomic_DNA"/>
</dbReference>
<evidence type="ECO:0000313" key="3">
    <source>
        <dbReference type="EMBL" id="WFD47597.1"/>
    </source>
</evidence>
<evidence type="ECO:0008006" key="5">
    <source>
        <dbReference type="Google" id="ProtNLM"/>
    </source>
</evidence>
<gene>
    <name evidence="3" type="ORF">GLX27_002249</name>
</gene>
<dbReference type="PANTHER" id="PTHR10300">
    <property type="entry name" value="CALCIPRESSIN"/>
    <property type="match status" value="1"/>
</dbReference>
<dbReference type="Pfam" id="PF04847">
    <property type="entry name" value="Calcipressin"/>
    <property type="match status" value="1"/>
</dbReference>
<protein>
    <recommendedName>
        <fullName evidence="5">Calcipressin</fullName>
    </recommendedName>
</protein>
<evidence type="ECO:0000256" key="2">
    <source>
        <dbReference type="SAM" id="MobiDB-lite"/>
    </source>
</evidence>
<name>A0ABY8ERT5_MALFU</name>
<comment type="similarity">
    <text evidence="1">Belongs to the RCAN family.</text>
</comment>
<sequence length="248" mass="26871">MFANLPPGFFASEELVEQLLHLLQTYGPLVDWTVLPAFGRGIAVFERAEDAARVKYALDRLLLLYEDDQARVHTSDAPIRAKNSEEYAQFGLPSVLRVYFCVPTPLVLMPDGDYVVARSAEAHQQHLAPPAPEREFLISPPGSPPVGWEPREEDGPNKETLAQDLIDALQKLVEEPHTDAAAQADAAPSTGSVVVVEPGTDTARYPGLVVHHAEDTGLLPIPTQPISSVKAGVDSLHGRPAPTARPPM</sequence>
<accession>A0ABY8ERT5</accession>
<dbReference type="InterPro" id="IPR035979">
    <property type="entry name" value="RBD_domain_sf"/>
</dbReference>
<reference evidence="3 4" key="1">
    <citation type="journal article" date="2020" name="Elife">
        <title>Loss of centromere function drives karyotype evolution in closely related Malassezia species.</title>
        <authorList>
            <person name="Sankaranarayanan S.R."/>
            <person name="Ianiri G."/>
            <person name="Coelho M.A."/>
            <person name="Reza M.H."/>
            <person name="Thimmappa B.C."/>
            <person name="Ganguly P."/>
            <person name="Vadnala R.N."/>
            <person name="Sun S."/>
            <person name="Siddharthan R."/>
            <person name="Tellgren-Roth C."/>
            <person name="Dawson T.L."/>
            <person name="Heitman J."/>
            <person name="Sanyal K."/>
        </authorList>
    </citation>
    <scope>NUCLEOTIDE SEQUENCE [LARGE SCALE GENOMIC DNA]</scope>
    <source>
        <strain evidence="3">CBS14141</strain>
    </source>
</reference>
<evidence type="ECO:0000256" key="1">
    <source>
        <dbReference type="ARBA" id="ARBA00008209"/>
    </source>
</evidence>
<organism evidence="3 4">
    <name type="scientific">Malassezia furfur</name>
    <name type="common">Pityriasis versicolor infection agent</name>
    <name type="synonym">Pityrosporum furfur</name>
    <dbReference type="NCBI Taxonomy" id="55194"/>
    <lineage>
        <taxon>Eukaryota</taxon>
        <taxon>Fungi</taxon>
        <taxon>Dikarya</taxon>
        <taxon>Basidiomycota</taxon>
        <taxon>Ustilaginomycotina</taxon>
        <taxon>Malasseziomycetes</taxon>
        <taxon>Malasseziales</taxon>
        <taxon>Malasseziaceae</taxon>
        <taxon>Malassezia</taxon>
    </lineage>
</organism>
<dbReference type="SUPFAM" id="SSF54928">
    <property type="entry name" value="RNA-binding domain, RBD"/>
    <property type="match status" value="1"/>
</dbReference>
<dbReference type="Gene3D" id="3.30.70.330">
    <property type="match status" value="1"/>
</dbReference>
<dbReference type="InterPro" id="IPR012677">
    <property type="entry name" value="Nucleotide-bd_a/b_plait_sf"/>
</dbReference>
<keyword evidence="4" id="KW-1185">Reference proteome</keyword>
<evidence type="ECO:0000313" key="4">
    <source>
        <dbReference type="Proteomes" id="UP000818624"/>
    </source>
</evidence>
<dbReference type="PANTHER" id="PTHR10300:SF14">
    <property type="entry name" value="PROTEIN SARAH"/>
    <property type="match status" value="1"/>
</dbReference>
<feature type="region of interest" description="Disordered" evidence="2">
    <location>
        <begin position="125"/>
        <end position="156"/>
    </location>
</feature>